<dbReference type="EMBL" id="LR729185">
    <property type="protein sequence ID" value="VWP01210.1"/>
    <property type="molecule type" value="Genomic_DNA"/>
</dbReference>
<dbReference type="AlphaFoldDB" id="A0A5K1K4U1"/>
<evidence type="ECO:0000259" key="3">
    <source>
        <dbReference type="Pfam" id="PF26640"/>
    </source>
</evidence>
<evidence type="ECO:0000259" key="2">
    <source>
        <dbReference type="Pfam" id="PF06985"/>
    </source>
</evidence>
<dbReference type="Pfam" id="PF26640">
    <property type="entry name" value="DUF8212"/>
    <property type="match status" value="1"/>
</dbReference>
<proteinExistence type="predicted"/>
<organism evidence="4">
    <name type="scientific">Ganoderma boninense</name>
    <dbReference type="NCBI Taxonomy" id="34458"/>
    <lineage>
        <taxon>Eukaryota</taxon>
        <taxon>Fungi</taxon>
        <taxon>Dikarya</taxon>
        <taxon>Basidiomycota</taxon>
        <taxon>Agaricomycotina</taxon>
        <taxon>Agaricomycetes</taxon>
        <taxon>Polyporales</taxon>
        <taxon>Polyporaceae</taxon>
        <taxon>Ganoderma</taxon>
    </lineage>
</organism>
<sequence>MAVGRKPRRPIPLADPTSGSEPHISSHPERSGPSPSSPPSPLPNSSPSVTILPLTALGRLAQSAVEALCTVFVEAYGFVDADLGAPAPIPICPSATDLEPPSKPPPQCIWDDPELSPKIRDACRVARENGYRYIWIDSCCIDKSSSSELSEAINSMYRWYALARVCYAYLADVRLEEDPHAGGSAFRQSRWFQRGWTLQELIAPAYVEFLSKDWSHIGSKHTLADLVEGITAIHYAALLRLKSLDSFSVAQRLSWAAERQTTRVEDKAYSLLGIFDINMQPLYGEGPRAFRRLQEQIMQRIPDQSLFAWGRVYLEPQFEERGPRDSVVSADDPVTLNDVALGRQCISAPVLYSFRGCRDIQRAKLPDSHQHEIVYTFTAHGIRTQFQMTPLTDDLISAIFPHHKLTVYLPHTDAGTRWYLAILGCGHPKRPGHLLGQVCYIPRPKSGIEFIYSGFITDPMTYDEAVFNLFALSPAIVAACRADTQLRTVYIRHPSRDTMLSALPYEPHAPVTLVLLRKTRTELLERGYTLDFHGPDADTHRLTLSKRERTVAVEIQHKFRHYRRGRAYITYLNGAVQMSSPQLSPGSPGRSDLQADAPDSESASSAARDTVGGGRWVAGARHTMGWSQIVTESFQVPMKLKRYQVRVGAPGARSVAVRLGLDVVGALVYILHVDILDDAVESSPSGVEVAVNQPGTGEGERTDEHSSSGAMIAEEAASGEARGEKPANACESAEENGASGV</sequence>
<dbReference type="InterPro" id="IPR010730">
    <property type="entry name" value="HET"/>
</dbReference>
<evidence type="ECO:0000256" key="1">
    <source>
        <dbReference type="SAM" id="MobiDB-lite"/>
    </source>
</evidence>
<reference evidence="4" key="1">
    <citation type="submission" date="2019-10" db="EMBL/GenBank/DDBJ databases">
        <authorList>
            <person name="Nor Muhammad N."/>
        </authorList>
    </citation>
    <scope>NUCLEOTIDE SEQUENCE</scope>
</reference>
<feature type="compositionally biased region" description="Pro residues" evidence="1">
    <location>
        <begin position="35"/>
        <end position="44"/>
    </location>
</feature>
<dbReference type="InterPro" id="IPR058525">
    <property type="entry name" value="DUF8212"/>
</dbReference>
<feature type="compositionally biased region" description="Low complexity" evidence="1">
    <location>
        <begin position="595"/>
        <end position="609"/>
    </location>
</feature>
<evidence type="ECO:0000313" key="4">
    <source>
        <dbReference type="EMBL" id="VWP01210.1"/>
    </source>
</evidence>
<dbReference type="PANTHER" id="PTHR10622">
    <property type="entry name" value="HET DOMAIN-CONTAINING PROTEIN"/>
    <property type="match status" value="1"/>
</dbReference>
<dbReference type="Pfam" id="PF06985">
    <property type="entry name" value="HET"/>
    <property type="match status" value="1"/>
</dbReference>
<feature type="domain" description="DUF8212" evidence="3">
    <location>
        <begin position="288"/>
        <end position="494"/>
    </location>
</feature>
<protein>
    <submittedName>
        <fullName evidence="4">Aspartyl proteinase</fullName>
    </submittedName>
</protein>
<dbReference type="PANTHER" id="PTHR10622:SF10">
    <property type="entry name" value="HET DOMAIN-CONTAINING PROTEIN"/>
    <property type="match status" value="1"/>
</dbReference>
<accession>A0A5K1K4U1</accession>
<gene>
    <name evidence="4" type="primary">Q8NJS2</name>
</gene>
<feature type="domain" description="Heterokaryon incompatibility" evidence="2">
    <location>
        <begin position="114"/>
        <end position="174"/>
    </location>
</feature>
<feature type="region of interest" description="Disordered" evidence="1">
    <location>
        <begin position="1"/>
        <end position="47"/>
    </location>
</feature>
<name>A0A5K1K4U1_9APHY</name>
<feature type="region of interest" description="Disordered" evidence="1">
    <location>
        <begin position="580"/>
        <end position="612"/>
    </location>
</feature>
<feature type="region of interest" description="Disordered" evidence="1">
    <location>
        <begin position="686"/>
        <end position="741"/>
    </location>
</feature>